<organism evidence="1 2">
    <name type="scientific">Candidatus Borkfalkia avistercoris</name>
    <dbReference type="NCBI Taxonomy" id="2838504"/>
    <lineage>
        <taxon>Bacteria</taxon>
        <taxon>Bacillati</taxon>
        <taxon>Bacillota</taxon>
        <taxon>Clostridia</taxon>
        <taxon>Christensenellales</taxon>
        <taxon>Christensenellaceae</taxon>
        <taxon>Candidatus Borkfalkia</taxon>
    </lineage>
</organism>
<evidence type="ECO:0000313" key="2">
    <source>
        <dbReference type="Proteomes" id="UP000824132"/>
    </source>
</evidence>
<name>A0A9D2IE15_9FIRM</name>
<gene>
    <name evidence="1" type="ORF">H9727_03375</name>
</gene>
<dbReference type="Proteomes" id="UP000824132">
    <property type="component" value="Unassembled WGS sequence"/>
</dbReference>
<proteinExistence type="predicted"/>
<dbReference type="AlphaFoldDB" id="A0A9D2IE15"/>
<sequence>MRVYFTCEAPCLLRLGGAIAGSCSRHEKFADIPEDGKVLAEFFPEDAALAPLSFLLDKNFFDSPPAFCDVYRYDCGANVHVKRLFPRRQGGLRPVAQLREGDTLATLYEDGGLQLCLEGDGFYAAPLPFCVRSASLKTVRAANASLIAAEGKLANGDIFLSLFAGTAPLFSGEVVSCEGGERLKTVQAFHDHAGHIAESVWAYRDGQLHLENYAVREREGFAAAKLDERLIPFAFFEAVLARGAFRKYLSPALLPRAEEIRSYLGGFTGVCVPPSVFYLAHGKINAAGLVYPEKENLFRIKFFAAPLENGKISNIVPVGE</sequence>
<reference evidence="1" key="2">
    <citation type="submission" date="2021-04" db="EMBL/GenBank/DDBJ databases">
        <authorList>
            <person name="Gilroy R."/>
        </authorList>
    </citation>
    <scope>NUCLEOTIDE SEQUENCE</scope>
    <source>
        <strain evidence="1">CHK187-5294</strain>
    </source>
</reference>
<comment type="caution">
    <text evidence="1">The sequence shown here is derived from an EMBL/GenBank/DDBJ whole genome shotgun (WGS) entry which is preliminary data.</text>
</comment>
<accession>A0A9D2IE15</accession>
<dbReference type="EMBL" id="DXCL01000021">
    <property type="protein sequence ID" value="HIZ03304.1"/>
    <property type="molecule type" value="Genomic_DNA"/>
</dbReference>
<evidence type="ECO:0000313" key="1">
    <source>
        <dbReference type="EMBL" id="HIZ03304.1"/>
    </source>
</evidence>
<reference evidence="1" key="1">
    <citation type="journal article" date="2021" name="PeerJ">
        <title>Extensive microbial diversity within the chicken gut microbiome revealed by metagenomics and culture.</title>
        <authorList>
            <person name="Gilroy R."/>
            <person name="Ravi A."/>
            <person name="Getino M."/>
            <person name="Pursley I."/>
            <person name="Horton D.L."/>
            <person name="Alikhan N.F."/>
            <person name="Baker D."/>
            <person name="Gharbi K."/>
            <person name="Hall N."/>
            <person name="Watson M."/>
            <person name="Adriaenssens E.M."/>
            <person name="Foster-Nyarko E."/>
            <person name="Jarju S."/>
            <person name="Secka A."/>
            <person name="Antonio M."/>
            <person name="Oren A."/>
            <person name="Chaudhuri R.R."/>
            <person name="La Ragione R."/>
            <person name="Hildebrand F."/>
            <person name="Pallen M.J."/>
        </authorList>
    </citation>
    <scope>NUCLEOTIDE SEQUENCE</scope>
    <source>
        <strain evidence="1">CHK187-5294</strain>
    </source>
</reference>
<protein>
    <submittedName>
        <fullName evidence="1">Uncharacterized protein</fullName>
    </submittedName>
</protein>